<dbReference type="STRING" id="284581.AMD01_02670"/>
<comment type="similarity">
    <text evidence="1">Belongs to the thioredoxin family. DsbA subfamily.</text>
</comment>
<evidence type="ECO:0000313" key="9">
    <source>
        <dbReference type="Proteomes" id="UP000037558"/>
    </source>
</evidence>
<evidence type="ECO:0000256" key="5">
    <source>
        <dbReference type="ARBA" id="ARBA00023284"/>
    </source>
</evidence>
<keyword evidence="5" id="KW-0676">Redox-active center</keyword>
<proteinExistence type="inferred from homology"/>
<keyword evidence="2" id="KW-0732">Signal</keyword>
<evidence type="ECO:0000256" key="3">
    <source>
        <dbReference type="ARBA" id="ARBA00023002"/>
    </source>
</evidence>
<dbReference type="PANTHER" id="PTHR13887:SF14">
    <property type="entry name" value="DISULFIDE BOND FORMATION PROTEIN D"/>
    <property type="match status" value="1"/>
</dbReference>
<dbReference type="EMBL" id="LILC01000002">
    <property type="protein sequence ID" value="KOO50935.1"/>
    <property type="molecule type" value="Genomic_DNA"/>
</dbReference>
<evidence type="ECO:0000259" key="7">
    <source>
        <dbReference type="Pfam" id="PF13462"/>
    </source>
</evidence>
<feature type="domain" description="Thioredoxin-like fold" evidence="7">
    <location>
        <begin position="44"/>
        <end position="211"/>
    </location>
</feature>
<comment type="caution">
    <text evidence="8">The sequence shown here is derived from an EMBL/GenBank/DDBJ whole genome shotgun (WGS) entry which is preliminary data.</text>
</comment>
<dbReference type="PANTHER" id="PTHR13887">
    <property type="entry name" value="GLUTATHIONE S-TRANSFERASE KAPPA"/>
    <property type="match status" value="1"/>
</dbReference>
<keyword evidence="6" id="KW-1133">Transmembrane helix</keyword>
<keyword evidence="9" id="KW-1185">Reference proteome</keyword>
<keyword evidence="6" id="KW-0812">Transmembrane</keyword>
<dbReference type="Pfam" id="PF13462">
    <property type="entry name" value="Thioredoxin_4"/>
    <property type="match status" value="1"/>
</dbReference>
<dbReference type="InterPro" id="IPR036249">
    <property type="entry name" value="Thioredoxin-like_sf"/>
</dbReference>
<gene>
    <name evidence="8" type="ORF">AMD01_02670</name>
</gene>
<keyword evidence="6" id="KW-0472">Membrane</keyword>
<evidence type="ECO:0000256" key="1">
    <source>
        <dbReference type="ARBA" id="ARBA00005791"/>
    </source>
</evidence>
<sequence>MMFWTIGIIAACVLIFILVYNGMQNNNGKNEATPQKANFNYSNQPFEGKETAPVSIVEFGDYKCPICKQVNSQIVPKIKKDLVDTGKAKLYFMNYAFIREDSETAAKFAEGVYQELGNEKFWKFHNLLYEKQPEDTAYEQKEFFSDSFLAKTLATIATPDEVKKVQEAAKSEKVKNAFDEDMAYVQKLGIQGTPTFFVNGKPVSDLNDLNKMVEDAAKEKK</sequence>
<keyword evidence="4" id="KW-1015">Disulfide bond</keyword>
<protein>
    <recommendedName>
        <fullName evidence="7">Thioredoxin-like fold domain-containing protein</fullName>
    </recommendedName>
</protein>
<dbReference type="PATRIC" id="fig|284581.3.peg.809"/>
<evidence type="ECO:0000313" key="8">
    <source>
        <dbReference type="EMBL" id="KOO50935.1"/>
    </source>
</evidence>
<evidence type="ECO:0000256" key="2">
    <source>
        <dbReference type="ARBA" id="ARBA00022729"/>
    </source>
</evidence>
<dbReference type="InterPro" id="IPR012336">
    <property type="entry name" value="Thioredoxin-like_fold"/>
</dbReference>
<dbReference type="AlphaFoldDB" id="A0A0M0LIN5"/>
<dbReference type="Gene3D" id="3.40.30.10">
    <property type="entry name" value="Glutaredoxin"/>
    <property type="match status" value="1"/>
</dbReference>
<evidence type="ECO:0000256" key="6">
    <source>
        <dbReference type="SAM" id="Phobius"/>
    </source>
</evidence>
<organism evidence="8 9">
    <name type="scientific">Priestia koreensis</name>
    <dbReference type="NCBI Taxonomy" id="284581"/>
    <lineage>
        <taxon>Bacteria</taxon>
        <taxon>Bacillati</taxon>
        <taxon>Bacillota</taxon>
        <taxon>Bacilli</taxon>
        <taxon>Bacillales</taxon>
        <taxon>Bacillaceae</taxon>
        <taxon>Priestia</taxon>
    </lineage>
</organism>
<reference evidence="9" key="1">
    <citation type="submission" date="2015-08" db="EMBL/GenBank/DDBJ databases">
        <title>Fjat-14210 dsm16467.</title>
        <authorList>
            <person name="Liu B."/>
            <person name="Wang J."/>
            <person name="Zhu Y."/>
            <person name="Liu G."/>
            <person name="Chen Q."/>
            <person name="Chen Z."/>
            <person name="Lan J."/>
            <person name="Che J."/>
            <person name="Ge C."/>
            <person name="Shi H."/>
            <person name="Pan Z."/>
            <person name="Liu X."/>
        </authorList>
    </citation>
    <scope>NUCLEOTIDE SEQUENCE [LARGE SCALE GENOMIC DNA]</scope>
    <source>
        <strain evidence="9">DSM 16467</strain>
    </source>
</reference>
<feature type="transmembrane region" description="Helical" evidence="6">
    <location>
        <begin position="6"/>
        <end position="23"/>
    </location>
</feature>
<evidence type="ECO:0000256" key="4">
    <source>
        <dbReference type="ARBA" id="ARBA00023157"/>
    </source>
</evidence>
<accession>A0A0M0LIN5</accession>
<dbReference type="Proteomes" id="UP000037558">
    <property type="component" value="Unassembled WGS sequence"/>
</dbReference>
<dbReference type="GO" id="GO:0016491">
    <property type="term" value="F:oxidoreductase activity"/>
    <property type="evidence" value="ECO:0007669"/>
    <property type="project" value="UniProtKB-KW"/>
</dbReference>
<keyword evidence="3" id="KW-0560">Oxidoreductase</keyword>
<dbReference type="SUPFAM" id="SSF52833">
    <property type="entry name" value="Thioredoxin-like"/>
    <property type="match status" value="1"/>
</dbReference>
<name>A0A0M0LIN5_9BACI</name>